<sequence length="63" mass="6956">MLKQIGYAQGTALHQEATAETGGRMVFSPETSPTFLRLWLPSLAPRAEQGSAEFHVDWDLPRG</sequence>
<dbReference type="GeneID" id="81460343"/>
<organism evidence="1 2">
    <name type="scientific">Penicillium concentricum</name>
    <dbReference type="NCBI Taxonomy" id="293559"/>
    <lineage>
        <taxon>Eukaryota</taxon>
        <taxon>Fungi</taxon>
        <taxon>Dikarya</taxon>
        <taxon>Ascomycota</taxon>
        <taxon>Pezizomycotina</taxon>
        <taxon>Eurotiomycetes</taxon>
        <taxon>Eurotiomycetidae</taxon>
        <taxon>Eurotiales</taxon>
        <taxon>Aspergillaceae</taxon>
        <taxon>Penicillium</taxon>
    </lineage>
</organism>
<dbReference type="Proteomes" id="UP001147752">
    <property type="component" value="Unassembled WGS sequence"/>
</dbReference>
<proteinExistence type="predicted"/>
<dbReference type="RefSeq" id="XP_056585295.1">
    <property type="nucleotide sequence ID" value="XM_056721160.1"/>
</dbReference>
<gene>
    <name evidence="1" type="ORF">N7517_003430</name>
</gene>
<accession>A0A9X0B266</accession>
<comment type="caution">
    <text evidence="1">The sequence shown here is derived from an EMBL/GenBank/DDBJ whole genome shotgun (WGS) entry which is preliminary data.</text>
</comment>
<keyword evidence="2" id="KW-1185">Reference proteome</keyword>
<evidence type="ECO:0000313" key="1">
    <source>
        <dbReference type="EMBL" id="KAJ5385519.1"/>
    </source>
</evidence>
<dbReference type="EMBL" id="JAPZBT010000001">
    <property type="protein sequence ID" value="KAJ5385519.1"/>
    <property type="molecule type" value="Genomic_DNA"/>
</dbReference>
<reference evidence="1" key="2">
    <citation type="journal article" date="2023" name="IMA Fungus">
        <title>Comparative genomic study of the Penicillium genus elucidates a diverse pangenome and 15 lateral gene transfer events.</title>
        <authorList>
            <person name="Petersen C."/>
            <person name="Sorensen T."/>
            <person name="Nielsen M.R."/>
            <person name="Sondergaard T.E."/>
            <person name="Sorensen J.L."/>
            <person name="Fitzpatrick D.A."/>
            <person name="Frisvad J.C."/>
            <person name="Nielsen K.L."/>
        </authorList>
    </citation>
    <scope>NUCLEOTIDE SEQUENCE</scope>
    <source>
        <strain evidence="1">IBT 3081</strain>
    </source>
</reference>
<dbReference type="AlphaFoldDB" id="A0A9X0B266"/>
<reference evidence="1" key="1">
    <citation type="submission" date="2022-12" db="EMBL/GenBank/DDBJ databases">
        <authorList>
            <person name="Petersen C."/>
        </authorList>
    </citation>
    <scope>NUCLEOTIDE SEQUENCE</scope>
    <source>
        <strain evidence="1">IBT 3081</strain>
    </source>
</reference>
<dbReference type="OrthoDB" id="10377391at2759"/>
<evidence type="ECO:0000313" key="2">
    <source>
        <dbReference type="Proteomes" id="UP001147752"/>
    </source>
</evidence>
<protein>
    <submittedName>
        <fullName evidence="1">Uncharacterized protein</fullName>
    </submittedName>
</protein>
<name>A0A9X0B266_9EURO</name>